<accession>A0A0A8ZII5</accession>
<protein>
    <submittedName>
        <fullName evidence="1">Uncharacterized protein</fullName>
    </submittedName>
</protein>
<sequence length="37" mass="4057">MARQSRAGSTLHTCVGSTQQRSEFSMRTVMGRQVVDG</sequence>
<evidence type="ECO:0000313" key="1">
    <source>
        <dbReference type="EMBL" id="JAD39209.1"/>
    </source>
</evidence>
<dbReference type="EMBL" id="GBRH01258686">
    <property type="protein sequence ID" value="JAD39209.1"/>
    <property type="molecule type" value="Transcribed_RNA"/>
</dbReference>
<reference evidence="1" key="1">
    <citation type="submission" date="2014-09" db="EMBL/GenBank/DDBJ databases">
        <authorList>
            <person name="Magalhaes I.L.F."/>
            <person name="Oliveira U."/>
            <person name="Santos F.R."/>
            <person name="Vidigal T.H.D.A."/>
            <person name="Brescovit A.D."/>
            <person name="Santos A.J."/>
        </authorList>
    </citation>
    <scope>NUCLEOTIDE SEQUENCE</scope>
    <source>
        <tissue evidence="1">Shoot tissue taken approximately 20 cm above the soil surface</tissue>
    </source>
</reference>
<organism evidence="1">
    <name type="scientific">Arundo donax</name>
    <name type="common">Giant reed</name>
    <name type="synonym">Donax arundinaceus</name>
    <dbReference type="NCBI Taxonomy" id="35708"/>
    <lineage>
        <taxon>Eukaryota</taxon>
        <taxon>Viridiplantae</taxon>
        <taxon>Streptophyta</taxon>
        <taxon>Embryophyta</taxon>
        <taxon>Tracheophyta</taxon>
        <taxon>Spermatophyta</taxon>
        <taxon>Magnoliopsida</taxon>
        <taxon>Liliopsida</taxon>
        <taxon>Poales</taxon>
        <taxon>Poaceae</taxon>
        <taxon>PACMAD clade</taxon>
        <taxon>Arundinoideae</taxon>
        <taxon>Arundineae</taxon>
        <taxon>Arundo</taxon>
    </lineage>
</organism>
<name>A0A0A8ZII5_ARUDO</name>
<dbReference type="AlphaFoldDB" id="A0A0A8ZII5"/>
<proteinExistence type="predicted"/>
<reference evidence="1" key="2">
    <citation type="journal article" date="2015" name="Data Brief">
        <title>Shoot transcriptome of the giant reed, Arundo donax.</title>
        <authorList>
            <person name="Barrero R.A."/>
            <person name="Guerrero F.D."/>
            <person name="Moolhuijzen P."/>
            <person name="Goolsby J.A."/>
            <person name="Tidwell J."/>
            <person name="Bellgard S.E."/>
            <person name="Bellgard M.I."/>
        </authorList>
    </citation>
    <scope>NUCLEOTIDE SEQUENCE</scope>
    <source>
        <tissue evidence="1">Shoot tissue taken approximately 20 cm above the soil surface</tissue>
    </source>
</reference>